<dbReference type="InterPro" id="IPR037171">
    <property type="entry name" value="NagB/RpiA_transferase-like"/>
</dbReference>
<dbReference type="PANTHER" id="PTHR34294">
    <property type="entry name" value="TRANSCRIPTIONAL REGULATOR-RELATED"/>
    <property type="match status" value="1"/>
</dbReference>
<protein>
    <submittedName>
        <fullName evidence="6">Sugar-binding transcriptional regulator</fullName>
    </submittedName>
</protein>
<dbReference type="InterPro" id="IPR051054">
    <property type="entry name" value="SorC_transcr_regulators"/>
</dbReference>
<sequence length="323" mass="35510">MVAKQDERIRLLVKVSTMYYLDGLNQQEISARLGISRPQISRMLSAAKAEGIVQIRVRNPFSKEQQYEKALSETFGISDVTVLQTHDNANRAQIEAQLGQAAAALMETVLRDRDTVGVMAGKAVASIADALSYFAKKDLVFVPMVGSWGTDGTTWHANSNVQTMGEKLRSKYMFLNAPTIVGSPETREALVKEKEISEVLQRAENASVAVIGIGQISEDATMVRSGHFNEEELASVRNKGAVANICTSFLDAKGNVLDVPAKDRMIGVTAEQLRNIPKVIAMAYGEEKVAAITAVLRGRWIDCLITDMNTADRVLEYHRQHRA</sequence>
<name>A0ABW3D418_9BACL</name>
<dbReference type="Gene3D" id="3.40.50.1360">
    <property type="match status" value="1"/>
</dbReference>
<dbReference type="PANTHER" id="PTHR34294:SF1">
    <property type="entry name" value="TRANSCRIPTIONAL REGULATOR LSRR"/>
    <property type="match status" value="1"/>
</dbReference>
<evidence type="ECO:0000256" key="4">
    <source>
        <dbReference type="ARBA" id="ARBA00023163"/>
    </source>
</evidence>
<comment type="caution">
    <text evidence="6">The sequence shown here is derived from an EMBL/GenBank/DDBJ whole genome shotgun (WGS) entry which is preliminary data.</text>
</comment>
<keyword evidence="7" id="KW-1185">Reference proteome</keyword>
<evidence type="ECO:0000259" key="5">
    <source>
        <dbReference type="Pfam" id="PF04198"/>
    </source>
</evidence>
<accession>A0ABW3D418</accession>
<keyword evidence="3" id="KW-0238">DNA-binding</keyword>
<dbReference type="SUPFAM" id="SSF100950">
    <property type="entry name" value="NagB/RpiA/CoA transferase-like"/>
    <property type="match status" value="1"/>
</dbReference>
<comment type="similarity">
    <text evidence="1">Belongs to the SorC transcriptional regulatory family.</text>
</comment>
<dbReference type="Pfam" id="PF13384">
    <property type="entry name" value="HTH_23"/>
    <property type="match status" value="1"/>
</dbReference>
<dbReference type="EMBL" id="JBHTIU010000008">
    <property type="protein sequence ID" value="MFD0867973.1"/>
    <property type="molecule type" value="Genomic_DNA"/>
</dbReference>
<organism evidence="6 7">
    <name type="scientific">Paenibacillus residui</name>
    <dbReference type="NCBI Taxonomy" id="629724"/>
    <lineage>
        <taxon>Bacteria</taxon>
        <taxon>Bacillati</taxon>
        <taxon>Bacillota</taxon>
        <taxon>Bacilli</taxon>
        <taxon>Bacillales</taxon>
        <taxon>Paenibacillaceae</taxon>
        <taxon>Paenibacillus</taxon>
    </lineage>
</organism>
<proteinExistence type="inferred from homology"/>
<evidence type="ECO:0000313" key="6">
    <source>
        <dbReference type="EMBL" id="MFD0867973.1"/>
    </source>
</evidence>
<dbReference type="InterPro" id="IPR007324">
    <property type="entry name" value="Sugar-bd_dom_put"/>
</dbReference>
<gene>
    <name evidence="6" type="ORF">ACFQ03_02345</name>
</gene>
<evidence type="ECO:0000256" key="2">
    <source>
        <dbReference type="ARBA" id="ARBA00023015"/>
    </source>
</evidence>
<dbReference type="Gene3D" id="1.10.10.60">
    <property type="entry name" value="Homeodomain-like"/>
    <property type="match status" value="1"/>
</dbReference>
<dbReference type="Pfam" id="PF04198">
    <property type="entry name" value="Sugar-bind"/>
    <property type="match status" value="1"/>
</dbReference>
<reference evidence="7" key="1">
    <citation type="journal article" date="2019" name="Int. J. Syst. Evol. Microbiol.">
        <title>The Global Catalogue of Microorganisms (GCM) 10K type strain sequencing project: providing services to taxonomists for standard genome sequencing and annotation.</title>
        <authorList>
            <consortium name="The Broad Institute Genomics Platform"/>
            <consortium name="The Broad Institute Genome Sequencing Center for Infectious Disease"/>
            <person name="Wu L."/>
            <person name="Ma J."/>
        </authorList>
    </citation>
    <scope>NUCLEOTIDE SEQUENCE [LARGE SCALE GENOMIC DNA]</scope>
    <source>
        <strain evidence="7">CCUG 57263</strain>
    </source>
</reference>
<feature type="domain" description="Sugar-binding" evidence="5">
    <location>
        <begin position="60"/>
        <end position="316"/>
    </location>
</feature>
<dbReference type="RefSeq" id="WP_379285820.1">
    <property type="nucleotide sequence ID" value="NZ_JBHTIU010000008.1"/>
</dbReference>
<evidence type="ECO:0000256" key="3">
    <source>
        <dbReference type="ARBA" id="ARBA00023125"/>
    </source>
</evidence>
<evidence type="ECO:0000256" key="1">
    <source>
        <dbReference type="ARBA" id="ARBA00010466"/>
    </source>
</evidence>
<dbReference type="Proteomes" id="UP001597120">
    <property type="component" value="Unassembled WGS sequence"/>
</dbReference>
<keyword evidence="2" id="KW-0805">Transcription regulation</keyword>
<evidence type="ECO:0000313" key="7">
    <source>
        <dbReference type="Proteomes" id="UP001597120"/>
    </source>
</evidence>
<keyword evidence="4" id="KW-0804">Transcription</keyword>